<dbReference type="OrthoDB" id="6681966at2759"/>
<accession>A0A9P0MLR8</accession>
<dbReference type="Proteomes" id="UP001152888">
    <property type="component" value="Unassembled WGS sequence"/>
</dbReference>
<evidence type="ECO:0000313" key="3">
    <source>
        <dbReference type="EMBL" id="CAH2015704.1"/>
    </source>
</evidence>
<feature type="chain" id="PRO_5040242126" evidence="2">
    <location>
        <begin position="24"/>
        <end position="180"/>
    </location>
</feature>
<feature type="region of interest" description="Disordered" evidence="1">
    <location>
        <begin position="26"/>
        <end position="121"/>
    </location>
</feature>
<gene>
    <name evidence="3" type="ORF">ACAOBT_LOCUS34900</name>
</gene>
<organism evidence="3 4">
    <name type="scientific">Acanthoscelides obtectus</name>
    <name type="common">Bean weevil</name>
    <name type="synonym">Bruchus obtectus</name>
    <dbReference type="NCBI Taxonomy" id="200917"/>
    <lineage>
        <taxon>Eukaryota</taxon>
        <taxon>Metazoa</taxon>
        <taxon>Ecdysozoa</taxon>
        <taxon>Arthropoda</taxon>
        <taxon>Hexapoda</taxon>
        <taxon>Insecta</taxon>
        <taxon>Pterygota</taxon>
        <taxon>Neoptera</taxon>
        <taxon>Endopterygota</taxon>
        <taxon>Coleoptera</taxon>
        <taxon>Polyphaga</taxon>
        <taxon>Cucujiformia</taxon>
        <taxon>Chrysomeloidea</taxon>
        <taxon>Chrysomelidae</taxon>
        <taxon>Bruchinae</taxon>
        <taxon>Bruchini</taxon>
        <taxon>Acanthoscelides</taxon>
    </lineage>
</organism>
<sequence length="180" mass="20041">MKNQIRPHLLILVTLTILCSSKGLSIYPPRNGDPAPGRSPGPPSDVLQDIKLQDVNPPEDLQDISSSEVLQGSEELEDVASPDVMQEIRVDTSSQQEETSQEKEISDSKQKDGSDDPYTNSMEKELCEVSGSVVEEDRDRMVNFTISHHLFRVDEVVPGVIYNGKFVTHFQNDSMTVRAN</sequence>
<feature type="signal peptide" evidence="2">
    <location>
        <begin position="1"/>
        <end position="23"/>
    </location>
</feature>
<keyword evidence="4" id="KW-1185">Reference proteome</keyword>
<dbReference type="EMBL" id="CAKOFQ010008732">
    <property type="protein sequence ID" value="CAH2015704.1"/>
    <property type="molecule type" value="Genomic_DNA"/>
</dbReference>
<protein>
    <submittedName>
        <fullName evidence="3">Uncharacterized protein</fullName>
    </submittedName>
</protein>
<dbReference type="AlphaFoldDB" id="A0A9P0MLR8"/>
<evidence type="ECO:0000313" key="4">
    <source>
        <dbReference type="Proteomes" id="UP001152888"/>
    </source>
</evidence>
<feature type="compositionally biased region" description="Basic and acidic residues" evidence="1">
    <location>
        <begin position="100"/>
        <end position="114"/>
    </location>
</feature>
<keyword evidence="2" id="KW-0732">Signal</keyword>
<comment type="caution">
    <text evidence="3">The sequence shown here is derived from an EMBL/GenBank/DDBJ whole genome shotgun (WGS) entry which is preliminary data.</text>
</comment>
<evidence type="ECO:0000256" key="1">
    <source>
        <dbReference type="SAM" id="MobiDB-lite"/>
    </source>
</evidence>
<name>A0A9P0MLR8_ACAOB</name>
<reference evidence="3" key="1">
    <citation type="submission" date="2022-03" db="EMBL/GenBank/DDBJ databases">
        <authorList>
            <person name="Sayadi A."/>
        </authorList>
    </citation>
    <scope>NUCLEOTIDE SEQUENCE</scope>
</reference>
<evidence type="ECO:0000256" key="2">
    <source>
        <dbReference type="SAM" id="SignalP"/>
    </source>
</evidence>
<proteinExistence type="predicted"/>